<dbReference type="Gene3D" id="3.40.50.850">
    <property type="entry name" value="Isochorismatase-like"/>
    <property type="match status" value="1"/>
</dbReference>
<dbReference type="PANTHER" id="PTHR43540">
    <property type="entry name" value="PEROXYUREIDOACRYLATE/UREIDOACRYLATE AMIDOHYDROLASE-RELATED"/>
    <property type="match status" value="1"/>
</dbReference>
<keyword evidence="4" id="KW-1185">Reference proteome</keyword>
<dbReference type="CDD" id="cd00431">
    <property type="entry name" value="cysteine_hydrolases"/>
    <property type="match status" value="1"/>
</dbReference>
<evidence type="ECO:0000259" key="2">
    <source>
        <dbReference type="Pfam" id="PF00857"/>
    </source>
</evidence>
<dbReference type="GO" id="GO:0008908">
    <property type="term" value="F:isochorismatase activity"/>
    <property type="evidence" value="ECO:0007669"/>
    <property type="project" value="InterPro"/>
</dbReference>
<dbReference type="PRINTS" id="PR01398">
    <property type="entry name" value="ISCHRISMTASE"/>
</dbReference>
<dbReference type="InterPro" id="IPR016291">
    <property type="entry name" value="Isochorismatase"/>
</dbReference>
<protein>
    <submittedName>
        <fullName evidence="3">Isochorismatase</fullName>
    </submittedName>
</protein>
<accession>A0A0P9DBQ6</accession>
<dbReference type="AlphaFoldDB" id="A0A0P9DBQ6"/>
<evidence type="ECO:0000313" key="4">
    <source>
        <dbReference type="Proteomes" id="UP000050509"/>
    </source>
</evidence>
<keyword evidence="1" id="KW-0378">Hydrolase</keyword>
<organism evidence="3 4">
    <name type="scientific">Kouleothrix aurantiaca</name>
    <dbReference type="NCBI Taxonomy" id="186479"/>
    <lineage>
        <taxon>Bacteria</taxon>
        <taxon>Bacillati</taxon>
        <taxon>Chloroflexota</taxon>
        <taxon>Chloroflexia</taxon>
        <taxon>Chloroflexales</taxon>
        <taxon>Roseiflexineae</taxon>
        <taxon>Roseiflexaceae</taxon>
        <taxon>Kouleothrix</taxon>
    </lineage>
</organism>
<reference evidence="3 4" key="1">
    <citation type="submission" date="2015-09" db="EMBL/GenBank/DDBJ databases">
        <title>Draft genome sequence of Kouleothrix aurantiaca JCM 19913.</title>
        <authorList>
            <person name="Hemp J."/>
        </authorList>
    </citation>
    <scope>NUCLEOTIDE SEQUENCE [LARGE SCALE GENOMIC DNA]</scope>
    <source>
        <strain evidence="3 4">COM-B</strain>
    </source>
</reference>
<proteinExistence type="predicted"/>
<name>A0A0P9DBQ6_9CHLR</name>
<dbReference type="EMBL" id="LJCR01000317">
    <property type="protein sequence ID" value="KPV53193.1"/>
    <property type="molecule type" value="Genomic_DNA"/>
</dbReference>
<dbReference type="PANTHER" id="PTHR43540:SF6">
    <property type="entry name" value="ISOCHORISMATASE-LIKE DOMAIN-CONTAINING PROTEIN"/>
    <property type="match status" value="1"/>
</dbReference>
<dbReference type="Proteomes" id="UP000050509">
    <property type="component" value="Unassembled WGS sequence"/>
</dbReference>
<feature type="domain" description="Isochorismatase-like" evidence="2">
    <location>
        <begin position="18"/>
        <end position="179"/>
    </location>
</feature>
<dbReference type="InterPro" id="IPR050272">
    <property type="entry name" value="Isochorismatase-like_hydrls"/>
</dbReference>
<sequence>MPRDNENLHGNVPDKAVAALLFIDVINDLEFIGGEALAEQVLAIADNLAELRRRAKAAGLPVIYVNDNFGKWQSDFSKLLDHCLNDDVRGRQLAELLHPDSDDYFVLKPKHSGFFSTTLETLLAYLQARTLILAGVAGNICVLFTAQDAFMRDYELMVPADCVASNTPEDNQYALLHMRSILKADIRPVGEIDWALFQPHGDTGEA</sequence>
<dbReference type="SUPFAM" id="SSF52499">
    <property type="entry name" value="Isochorismatase-like hydrolases"/>
    <property type="match status" value="1"/>
</dbReference>
<dbReference type="InterPro" id="IPR036380">
    <property type="entry name" value="Isochorismatase-like_sf"/>
</dbReference>
<evidence type="ECO:0000313" key="3">
    <source>
        <dbReference type="EMBL" id="KPV53193.1"/>
    </source>
</evidence>
<dbReference type="Pfam" id="PF00857">
    <property type="entry name" value="Isochorismatase"/>
    <property type="match status" value="1"/>
</dbReference>
<evidence type="ECO:0000256" key="1">
    <source>
        <dbReference type="ARBA" id="ARBA00022801"/>
    </source>
</evidence>
<gene>
    <name evidence="3" type="ORF">SE17_11040</name>
</gene>
<dbReference type="InterPro" id="IPR000868">
    <property type="entry name" value="Isochorismatase-like_dom"/>
</dbReference>
<comment type="caution">
    <text evidence="3">The sequence shown here is derived from an EMBL/GenBank/DDBJ whole genome shotgun (WGS) entry which is preliminary data.</text>
</comment>